<accession>W2R927</accession>
<dbReference type="EMBL" id="KI669563">
    <property type="protein sequence ID" value="ETN21736.1"/>
    <property type="molecule type" value="Genomic_DNA"/>
</dbReference>
<proteinExistence type="predicted"/>
<dbReference type="OrthoDB" id="121814at2759"/>
<dbReference type="GeneID" id="20189721"/>
<dbReference type="Proteomes" id="UP000018817">
    <property type="component" value="Unassembled WGS sequence"/>
</dbReference>
<sequence length="268" mass="29959">MKKPTPFQPSHALAYDVEVVATASNGDVTCRCKFCLYEGRDVVDVGVSGRNRKQRGDIKYFNKPFVPHEYRSHHVGQHAASWTRYQTLSADEKKSFFDGKTKTTNLLHQHFDLATDKQEFIISASIVETIVGDLFFRGGDELETSSDAESDEDEDTPALYSVTIKNFMRFQLAMDHVSIRMSFRQTAAAIQHAKDHTKMGKLSGVNDQVLDQYTRVQVAVTLEQITHILGDESVGRCSLLEMSARTVGSHFSTSACVFAFVDLSSICT</sequence>
<reference evidence="2" key="1">
    <citation type="submission" date="2011-12" db="EMBL/GenBank/DDBJ databases">
        <authorList>
            <consortium name="The Broad Institute Genome Sequencing Platform"/>
            <person name="Russ C."/>
            <person name="Tyler B."/>
            <person name="Panabieres F."/>
            <person name="Shan W."/>
            <person name="Tripathy S."/>
            <person name="Grunwald N."/>
            <person name="Machado M."/>
            <person name="Young S.K."/>
            <person name="Zeng Q."/>
            <person name="Gargeya S."/>
            <person name="Fitzgerald M."/>
            <person name="Haas B."/>
            <person name="Abouelleil A."/>
            <person name="Alvarado L."/>
            <person name="Arachchi H.M."/>
            <person name="Berlin A."/>
            <person name="Chapman S.B."/>
            <person name="Gearin G."/>
            <person name="Goldberg J."/>
            <person name="Griggs A."/>
            <person name="Gujja S."/>
            <person name="Hansen M."/>
            <person name="Heiman D."/>
            <person name="Howarth C."/>
            <person name="Larimer J."/>
            <person name="Lui A."/>
            <person name="MacDonald P.J.P."/>
            <person name="McCowen C."/>
            <person name="Montmayeur A."/>
            <person name="Murphy C."/>
            <person name="Neiman D."/>
            <person name="Pearson M."/>
            <person name="Priest M."/>
            <person name="Roberts A."/>
            <person name="Saif S."/>
            <person name="Shea T."/>
            <person name="Sisk P."/>
            <person name="Stolte C."/>
            <person name="Sykes S."/>
            <person name="Wortman J."/>
            <person name="Nusbaum C."/>
            <person name="Birren B."/>
        </authorList>
    </citation>
    <scope>NUCLEOTIDE SEQUENCE [LARGE SCALE GENOMIC DNA]</scope>
    <source>
        <strain evidence="2">INRA-310</strain>
    </source>
</reference>
<gene>
    <name evidence="1" type="ORF">PPTG_21122</name>
</gene>
<dbReference type="OMA" id="LMYDISA"/>
<reference evidence="1 2" key="2">
    <citation type="submission" date="2013-11" db="EMBL/GenBank/DDBJ databases">
        <title>The Genome Sequence of Phytophthora parasitica INRA-310.</title>
        <authorList>
            <consortium name="The Broad Institute Genomics Platform"/>
            <person name="Russ C."/>
            <person name="Tyler B."/>
            <person name="Panabieres F."/>
            <person name="Shan W."/>
            <person name="Tripathy S."/>
            <person name="Grunwald N."/>
            <person name="Machado M."/>
            <person name="Johnson C.S."/>
            <person name="Arredondo F."/>
            <person name="Hong C."/>
            <person name="Coffey M."/>
            <person name="Young S.K."/>
            <person name="Zeng Q."/>
            <person name="Gargeya S."/>
            <person name="Fitzgerald M."/>
            <person name="Abouelleil A."/>
            <person name="Alvarado L."/>
            <person name="Chapman S.B."/>
            <person name="Gainer-Dewar J."/>
            <person name="Goldberg J."/>
            <person name="Griggs A."/>
            <person name="Gujja S."/>
            <person name="Hansen M."/>
            <person name="Howarth C."/>
            <person name="Imamovic A."/>
            <person name="Ireland A."/>
            <person name="Larimer J."/>
            <person name="McCowan C."/>
            <person name="Murphy C."/>
            <person name="Pearson M."/>
            <person name="Poon T.W."/>
            <person name="Priest M."/>
            <person name="Roberts A."/>
            <person name="Saif S."/>
            <person name="Shea T."/>
            <person name="Sykes S."/>
            <person name="Wortman J."/>
            <person name="Nusbaum C."/>
            <person name="Birren B."/>
        </authorList>
    </citation>
    <scope>NUCLEOTIDE SEQUENCE [LARGE SCALE GENOMIC DNA]</scope>
    <source>
        <strain evidence="1 2">INRA-310</strain>
    </source>
</reference>
<dbReference type="PANTHER" id="PTHR37067">
    <property type="entry name" value="PX DOMAIN-CONTAINING PROTEIN"/>
    <property type="match status" value="1"/>
</dbReference>
<dbReference type="VEuPathDB" id="FungiDB:PPTG_21122"/>
<dbReference type="PANTHER" id="PTHR37067:SF3">
    <property type="entry name" value="PX DOMAIN-CONTAINING PROTEIN"/>
    <property type="match status" value="1"/>
</dbReference>
<dbReference type="RefSeq" id="XP_008893823.1">
    <property type="nucleotide sequence ID" value="XM_008895575.1"/>
</dbReference>
<evidence type="ECO:0000313" key="1">
    <source>
        <dbReference type="EMBL" id="ETN21736.1"/>
    </source>
</evidence>
<evidence type="ECO:0000313" key="2">
    <source>
        <dbReference type="Proteomes" id="UP000018817"/>
    </source>
</evidence>
<dbReference type="AlphaFoldDB" id="W2R927"/>
<organism evidence="1 2">
    <name type="scientific">Phytophthora nicotianae (strain INRA-310)</name>
    <name type="common">Phytophthora parasitica</name>
    <dbReference type="NCBI Taxonomy" id="761204"/>
    <lineage>
        <taxon>Eukaryota</taxon>
        <taxon>Sar</taxon>
        <taxon>Stramenopiles</taxon>
        <taxon>Oomycota</taxon>
        <taxon>Peronosporomycetes</taxon>
        <taxon>Peronosporales</taxon>
        <taxon>Peronosporaceae</taxon>
        <taxon>Phytophthora</taxon>
    </lineage>
</organism>
<dbReference type="STRING" id="761204.W2R927"/>
<name>W2R927_PHYN3</name>
<protein>
    <submittedName>
        <fullName evidence="1">Uncharacterized protein</fullName>
    </submittedName>
</protein>